<gene>
    <name evidence="7" type="ORF">IL45_11055</name>
    <name evidence="8" type="ORF">LY02_00736</name>
</gene>
<evidence type="ECO:0000313" key="10">
    <source>
        <dbReference type="Proteomes" id="UP000239997"/>
    </source>
</evidence>
<dbReference type="CDD" id="cd01335">
    <property type="entry name" value="Radical_SAM"/>
    <property type="match status" value="1"/>
</dbReference>
<dbReference type="Proteomes" id="UP000028531">
    <property type="component" value="Unassembled WGS sequence"/>
</dbReference>
<dbReference type="NCBIfam" id="TIGR03916">
    <property type="entry name" value="rSAM_link_UDG"/>
    <property type="match status" value="1"/>
</dbReference>
<protein>
    <submittedName>
        <fullName evidence="7 8">Radical SAM protein</fullName>
    </submittedName>
</protein>
<dbReference type="Gene3D" id="3.20.20.70">
    <property type="entry name" value="Aldolase class I"/>
    <property type="match status" value="1"/>
</dbReference>
<sequence length="420" mass="48273">MNYERIKEKLEILADAAKYDVSCSSSGSKRQNKNKGLGDSSGMGICHTHTEDGRCVSLLKILLTNVCIFDCAYCVTRKSNDIKRAAFTVQEVVDLTINFYRRNYIEGLFLSSGIFKSPDATMERLIRVAKKLREEENFNGYIHLKSIPGASDELMQEAGLYADRLSVNIEIPTKAGLKLLAPDKDHKDFIKPMKAVQNSIQIYKSEKKLIKNTPIYAPAGQSTQMIVGATGESDRDIMYSANFFYNKFQMKRVYYSGYIPVANDSRLPAIGTEVPMMRENRLYQTDWLLRFYGFNIQEILNETHQNLDMDIDPKLSWALRNLDQFPIDINKADKRMIARVPGIGMRSVGKIIRARRYRKLNWQHLKAIGISMNRSKYFMTCDSRDFETRDLTSSKIKNLIMLNSNSKYHKNFNNQLNLFS</sequence>
<dbReference type="InterPro" id="IPR051675">
    <property type="entry name" value="Endo/Exo/Phosphatase_dom_1"/>
</dbReference>
<comment type="caution">
    <text evidence="7">The sequence shown here is derived from an EMBL/GenBank/DDBJ whole genome shotgun (WGS) entry which is preliminary data.</text>
</comment>
<dbReference type="RefSeq" id="WP_036583779.1">
    <property type="nucleotide sequence ID" value="NZ_JPJI01000032.1"/>
</dbReference>
<evidence type="ECO:0000256" key="2">
    <source>
        <dbReference type="ARBA" id="ARBA00022691"/>
    </source>
</evidence>
<keyword evidence="10" id="KW-1185">Reference proteome</keyword>
<accession>A0A084JUP1</accession>
<dbReference type="GO" id="GO:0051536">
    <property type="term" value="F:iron-sulfur cluster binding"/>
    <property type="evidence" value="ECO:0007669"/>
    <property type="project" value="UniProtKB-KW"/>
</dbReference>
<dbReference type="Proteomes" id="UP000239997">
    <property type="component" value="Unassembled WGS sequence"/>
</dbReference>
<dbReference type="SFLD" id="SFLDG01102">
    <property type="entry name" value="Uncharacterised_Radical_SAM_Su"/>
    <property type="match status" value="1"/>
</dbReference>
<dbReference type="InterPro" id="IPR013785">
    <property type="entry name" value="Aldolase_TIM"/>
</dbReference>
<evidence type="ECO:0000313" key="8">
    <source>
        <dbReference type="EMBL" id="PRX15517.1"/>
    </source>
</evidence>
<keyword evidence="4" id="KW-0408">Iron</keyword>
<dbReference type="EMBL" id="PVNA01000001">
    <property type="protein sequence ID" value="PRX15517.1"/>
    <property type="molecule type" value="Genomic_DNA"/>
</dbReference>
<dbReference type="GO" id="GO:0046872">
    <property type="term" value="F:metal ion binding"/>
    <property type="evidence" value="ECO:0007669"/>
    <property type="project" value="UniProtKB-KW"/>
</dbReference>
<dbReference type="EMBL" id="JPJI01000032">
    <property type="protein sequence ID" value="KEZ92675.1"/>
    <property type="molecule type" value="Genomic_DNA"/>
</dbReference>
<dbReference type="PANTHER" id="PTHR21180:SF9">
    <property type="entry name" value="TYPE II SECRETION SYSTEM PROTEIN K"/>
    <property type="match status" value="1"/>
</dbReference>
<evidence type="ECO:0000313" key="9">
    <source>
        <dbReference type="Proteomes" id="UP000028531"/>
    </source>
</evidence>
<dbReference type="GO" id="GO:0003824">
    <property type="term" value="F:catalytic activity"/>
    <property type="evidence" value="ECO:0007669"/>
    <property type="project" value="InterPro"/>
</dbReference>
<dbReference type="InterPro" id="IPR023874">
    <property type="entry name" value="DNA_rSAM_put"/>
</dbReference>
<proteinExistence type="predicted"/>
<evidence type="ECO:0000313" key="7">
    <source>
        <dbReference type="EMBL" id="KEZ92675.1"/>
    </source>
</evidence>
<dbReference type="AlphaFoldDB" id="A0A084JUP1"/>
<dbReference type="SUPFAM" id="SSF47781">
    <property type="entry name" value="RuvA domain 2-like"/>
    <property type="match status" value="1"/>
</dbReference>
<dbReference type="PANTHER" id="PTHR21180">
    <property type="entry name" value="ENDONUCLEASE/EXONUCLEASE/PHOSPHATASE FAMILY DOMAIN-CONTAINING PROTEIN 1"/>
    <property type="match status" value="1"/>
</dbReference>
<comment type="cofactor">
    <cofactor evidence="1">
        <name>[4Fe-4S] cluster</name>
        <dbReference type="ChEBI" id="CHEBI:49883"/>
    </cofactor>
</comment>
<reference evidence="8 10" key="2">
    <citation type="submission" date="2018-03" db="EMBL/GenBank/DDBJ databases">
        <title>Genomic Encyclopedia of Archaeal and Bacterial Type Strains, Phase II (KMG-II): from individual species to whole genera.</title>
        <authorList>
            <person name="Goeker M."/>
        </authorList>
    </citation>
    <scope>NUCLEOTIDE SEQUENCE [LARGE SCALE GENOMIC DNA]</scope>
    <source>
        <strain evidence="8 10">DSM 22727</strain>
    </source>
</reference>
<name>A0A084JUP1_NONUL</name>
<evidence type="ECO:0000259" key="6">
    <source>
        <dbReference type="Pfam" id="PF04055"/>
    </source>
</evidence>
<evidence type="ECO:0000256" key="1">
    <source>
        <dbReference type="ARBA" id="ARBA00001966"/>
    </source>
</evidence>
<keyword evidence="2" id="KW-0949">S-adenosyl-L-methionine</keyword>
<evidence type="ECO:0000256" key="5">
    <source>
        <dbReference type="ARBA" id="ARBA00023014"/>
    </source>
</evidence>
<dbReference type="OrthoDB" id="9801154at2"/>
<keyword evidence="3" id="KW-0479">Metal-binding</keyword>
<evidence type="ECO:0000256" key="3">
    <source>
        <dbReference type="ARBA" id="ARBA00022723"/>
    </source>
</evidence>
<dbReference type="InterPro" id="IPR007197">
    <property type="entry name" value="rSAM"/>
</dbReference>
<reference evidence="7 9" key="1">
    <citation type="submission" date="2014-07" db="EMBL/GenBank/DDBJ databases">
        <title>Draft genome sequence of Nonlabens ulvanivorans, an ulvan degrading bacterium.</title>
        <authorList>
            <person name="Kopel M."/>
            <person name="Helbert W."/>
            <person name="Henrissat B."/>
            <person name="Doniger T."/>
            <person name="Banin E."/>
        </authorList>
    </citation>
    <scope>NUCLEOTIDE SEQUENCE [LARGE SCALE GENOMIC DNA]</scope>
    <source>
        <strain evidence="7 9">PLR</strain>
    </source>
</reference>
<feature type="domain" description="Radical SAM core" evidence="6">
    <location>
        <begin position="62"/>
        <end position="243"/>
    </location>
</feature>
<dbReference type="SUPFAM" id="SSF102114">
    <property type="entry name" value="Radical SAM enzymes"/>
    <property type="match status" value="1"/>
</dbReference>
<dbReference type="InterPro" id="IPR010994">
    <property type="entry name" value="RuvA_2-like"/>
</dbReference>
<organism evidence="7 9">
    <name type="scientific">Nonlabens ulvanivorans</name>
    <name type="common">Persicivirga ulvanivorans</name>
    <dbReference type="NCBI Taxonomy" id="906888"/>
    <lineage>
        <taxon>Bacteria</taxon>
        <taxon>Pseudomonadati</taxon>
        <taxon>Bacteroidota</taxon>
        <taxon>Flavobacteriia</taxon>
        <taxon>Flavobacteriales</taxon>
        <taxon>Flavobacteriaceae</taxon>
        <taxon>Nonlabens</taxon>
    </lineage>
</organism>
<keyword evidence="5" id="KW-0411">Iron-sulfur</keyword>
<dbReference type="Pfam" id="PF04055">
    <property type="entry name" value="Radical_SAM"/>
    <property type="match status" value="1"/>
</dbReference>
<evidence type="ECO:0000256" key="4">
    <source>
        <dbReference type="ARBA" id="ARBA00023004"/>
    </source>
</evidence>
<dbReference type="SFLD" id="SFLDS00029">
    <property type="entry name" value="Radical_SAM"/>
    <property type="match status" value="1"/>
</dbReference>
<dbReference type="InterPro" id="IPR058240">
    <property type="entry name" value="rSAM_sf"/>
</dbReference>